<comment type="caution">
    <text evidence="2">The sequence shown here is derived from an EMBL/GenBank/DDBJ whole genome shotgun (WGS) entry which is preliminary data.</text>
</comment>
<organism evidence="2 3">
    <name type="scientific">Coccomyxa subellipsoidea</name>
    <dbReference type="NCBI Taxonomy" id="248742"/>
    <lineage>
        <taxon>Eukaryota</taxon>
        <taxon>Viridiplantae</taxon>
        <taxon>Chlorophyta</taxon>
        <taxon>core chlorophytes</taxon>
        <taxon>Trebouxiophyceae</taxon>
        <taxon>Trebouxiophyceae incertae sedis</taxon>
        <taxon>Coccomyxaceae</taxon>
        <taxon>Coccomyxa</taxon>
    </lineage>
</organism>
<dbReference type="SUPFAM" id="SSF48264">
    <property type="entry name" value="Cytochrome P450"/>
    <property type="match status" value="1"/>
</dbReference>
<comment type="similarity">
    <text evidence="1">Belongs to the cytochrome P450 family.</text>
</comment>
<evidence type="ECO:0000313" key="3">
    <source>
        <dbReference type="Proteomes" id="UP001491310"/>
    </source>
</evidence>
<protein>
    <recommendedName>
        <fullName evidence="4">Cytochrome P450</fullName>
    </recommendedName>
</protein>
<proteinExistence type="inferred from homology"/>
<dbReference type="PANTHER" id="PTHR24305:SF166">
    <property type="entry name" value="CYTOCHROME P450 12A4, MITOCHONDRIAL-RELATED"/>
    <property type="match status" value="1"/>
</dbReference>
<dbReference type="PANTHER" id="PTHR24305">
    <property type="entry name" value="CYTOCHROME P450"/>
    <property type="match status" value="1"/>
</dbReference>
<keyword evidence="3" id="KW-1185">Reference proteome</keyword>
<evidence type="ECO:0008006" key="4">
    <source>
        <dbReference type="Google" id="ProtNLM"/>
    </source>
</evidence>
<evidence type="ECO:0000313" key="2">
    <source>
        <dbReference type="EMBL" id="KAK9908008.1"/>
    </source>
</evidence>
<dbReference type="Gene3D" id="1.10.630.10">
    <property type="entry name" value="Cytochrome P450"/>
    <property type="match status" value="1"/>
</dbReference>
<name>A0ABR2YM85_9CHLO</name>
<dbReference type="InterPro" id="IPR001128">
    <property type="entry name" value="Cyt_P450"/>
</dbReference>
<reference evidence="2 3" key="1">
    <citation type="journal article" date="2024" name="Nat. Commun.">
        <title>Phylogenomics reveals the evolutionary origins of lichenization in chlorophyte algae.</title>
        <authorList>
            <person name="Puginier C."/>
            <person name="Libourel C."/>
            <person name="Otte J."/>
            <person name="Skaloud P."/>
            <person name="Haon M."/>
            <person name="Grisel S."/>
            <person name="Petersen M."/>
            <person name="Berrin J.G."/>
            <person name="Delaux P.M."/>
            <person name="Dal Grande F."/>
            <person name="Keller J."/>
        </authorList>
    </citation>
    <scope>NUCLEOTIDE SEQUENCE [LARGE SCALE GENOMIC DNA]</scope>
    <source>
        <strain evidence="2 3">SAG 216-7</strain>
    </source>
</reference>
<dbReference type="Pfam" id="PF00067">
    <property type="entry name" value="p450"/>
    <property type="match status" value="1"/>
</dbReference>
<dbReference type="InterPro" id="IPR050121">
    <property type="entry name" value="Cytochrome_P450_monoxygenase"/>
</dbReference>
<sequence length="315" mass="35355">MLTLGGGCVVQLWNKHQKAKVTLLRIFKDLLQEVQARGEPAEGEHSIAAHLMRTRDEKGQPIPDVRIWSELSIFFFAGVETTGHTMAWVLHLISQHPEVEAKVLAELEELQLLASPQRPSPRPIEYTDLNRLTYLSCCIKESMRLYPVVPMIFRKAMRKLRVGNFTIPKGTFFIVHIMATHTSERYWERAADFLPERWLDPNCEYARPVTPKSRYVPTGPADLFAADKPVNGKCHAQKPVNGHACAPNGISPHEPHMDVEHKASVASLLSTFKFELADEMGGAEGVQKAQTYNITLAPEKGLMMHCIPRVSSANS</sequence>
<dbReference type="PRINTS" id="PR00463">
    <property type="entry name" value="EP450I"/>
</dbReference>
<evidence type="ECO:0000256" key="1">
    <source>
        <dbReference type="ARBA" id="ARBA00010617"/>
    </source>
</evidence>
<dbReference type="InterPro" id="IPR002401">
    <property type="entry name" value="Cyt_P450_E_grp-I"/>
</dbReference>
<dbReference type="EMBL" id="JALJOT010000008">
    <property type="protein sequence ID" value="KAK9908008.1"/>
    <property type="molecule type" value="Genomic_DNA"/>
</dbReference>
<dbReference type="Proteomes" id="UP001491310">
    <property type="component" value="Unassembled WGS sequence"/>
</dbReference>
<accession>A0ABR2YM85</accession>
<gene>
    <name evidence="2" type="ORF">WJX75_001429</name>
</gene>
<dbReference type="PRINTS" id="PR00385">
    <property type="entry name" value="P450"/>
</dbReference>
<dbReference type="InterPro" id="IPR036396">
    <property type="entry name" value="Cyt_P450_sf"/>
</dbReference>